<keyword evidence="1" id="KW-0862">Zinc</keyword>
<feature type="domain" description="C2H2-type" evidence="2">
    <location>
        <begin position="3"/>
        <end position="33"/>
    </location>
</feature>
<dbReference type="GO" id="GO:0008270">
    <property type="term" value="F:zinc ion binding"/>
    <property type="evidence" value="ECO:0007669"/>
    <property type="project" value="UniProtKB-KW"/>
</dbReference>
<keyword evidence="4" id="KW-1185">Reference proteome</keyword>
<dbReference type="PROSITE" id="PS00028">
    <property type="entry name" value="ZINC_FINGER_C2H2_1"/>
    <property type="match status" value="2"/>
</dbReference>
<name>A0A9J6C288_POLVA</name>
<feature type="domain" description="C2H2-type" evidence="2">
    <location>
        <begin position="37"/>
        <end position="67"/>
    </location>
</feature>
<organism evidence="3 4">
    <name type="scientific">Polypedilum vanderplanki</name>
    <name type="common">Sleeping chironomid midge</name>
    <dbReference type="NCBI Taxonomy" id="319348"/>
    <lineage>
        <taxon>Eukaryota</taxon>
        <taxon>Metazoa</taxon>
        <taxon>Ecdysozoa</taxon>
        <taxon>Arthropoda</taxon>
        <taxon>Hexapoda</taxon>
        <taxon>Insecta</taxon>
        <taxon>Pterygota</taxon>
        <taxon>Neoptera</taxon>
        <taxon>Endopterygota</taxon>
        <taxon>Diptera</taxon>
        <taxon>Nematocera</taxon>
        <taxon>Chironomoidea</taxon>
        <taxon>Chironomidae</taxon>
        <taxon>Chironominae</taxon>
        <taxon>Polypedilum</taxon>
        <taxon>Polypedilum</taxon>
    </lineage>
</organism>
<dbReference type="PROSITE" id="PS50157">
    <property type="entry name" value="ZINC_FINGER_C2H2_2"/>
    <property type="match status" value="2"/>
</dbReference>
<gene>
    <name evidence="3" type="ORF">PVAND_006147</name>
</gene>
<dbReference type="Gene3D" id="3.30.160.60">
    <property type="entry name" value="Classic Zinc Finger"/>
    <property type="match status" value="1"/>
</dbReference>
<sequence>MELKCCVFQCDQKFYSLNSYRTHLRIIHSFNKKYNDYYCTYENCRTSFKNAAGLLKHLNSQHQFPKDTESNALNNQTQIIDTPSEISVDNLANIHHTSKDYTNDPNEEIFLEDLEKNNMKIDLNSMFFNFLTKLHQKSSLSKSIIKDIYIHVKNEIVDPLCKITKCDENTKEIINNAYTNFDSQHKLEKYMNDKLLLTKGENITINFRTDTVFPNGSPIFGQIKDKICILPVSKIFASIFSQKNILEDTLSLMNNRIQNNFNIVDGEHWKIIKKKYSNDTILIPFELYFDDFEPDNALGSNSGTNKIAAYYVRFPTMPSHLLSSIEYVFEIMMHSSNLKSNEFTLCLQEIVKRFQELEEGIDVTINQKVKKVHFILMRILGDNLGLNEILGFTKSFNGRNFADSVKFLVKIL</sequence>
<dbReference type="SMART" id="SM00355">
    <property type="entry name" value="ZnF_C2H2"/>
    <property type="match status" value="2"/>
</dbReference>
<dbReference type="OrthoDB" id="7791174at2759"/>
<dbReference type="EMBL" id="JADBJN010000002">
    <property type="protein sequence ID" value="KAG5676300.1"/>
    <property type="molecule type" value="Genomic_DNA"/>
</dbReference>
<evidence type="ECO:0000259" key="2">
    <source>
        <dbReference type="PROSITE" id="PS50157"/>
    </source>
</evidence>
<evidence type="ECO:0000256" key="1">
    <source>
        <dbReference type="PROSITE-ProRule" id="PRU00042"/>
    </source>
</evidence>
<dbReference type="InterPro" id="IPR013087">
    <property type="entry name" value="Znf_C2H2_type"/>
</dbReference>
<protein>
    <recommendedName>
        <fullName evidence="2">C2H2-type domain-containing protein</fullName>
    </recommendedName>
</protein>
<keyword evidence="1" id="KW-0863">Zinc-finger</keyword>
<comment type="caution">
    <text evidence="3">The sequence shown here is derived from an EMBL/GenBank/DDBJ whole genome shotgun (WGS) entry which is preliminary data.</text>
</comment>
<proteinExistence type="predicted"/>
<dbReference type="Proteomes" id="UP001107558">
    <property type="component" value="Chromosome 2"/>
</dbReference>
<keyword evidence="1" id="KW-0479">Metal-binding</keyword>
<reference evidence="3" key="1">
    <citation type="submission" date="2021-03" db="EMBL/GenBank/DDBJ databases">
        <title>Chromosome level genome of the anhydrobiotic midge Polypedilum vanderplanki.</title>
        <authorList>
            <person name="Yoshida Y."/>
            <person name="Kikawada T."/>
            <person name="Gusev O."/>
        </authorList>
    </citation>
    <scope>NUCLEOTIDE SEQUENCE</scope>
    <source>
        <strain evidence="3">NIAS01</strain>
        <tissue evidence="3">Whole body or cell culture</tissue>
    </source>
</reference>
<evidence type="ECO:0000313" key="4">
    <source>
        <dbReference type="Proteomes" id="UP001107558"/>
    </source>
</evidence>
<dbReference type="AlphaFoldDB" id="A0A9J6C288"/>
<evidence type="ECO:0000313" key="3">
    <source>
        <dbReference type="EMBL" id="KAG5676300.1"/>
    </source>
</evidence>
<accession>A0A9J6C288</accession>